<dbReference type="GO" id="GO:0070492">
    <property type="term" value="F:oligosaccharide binding"/>
    <property type="evidence" value="ECO:0007669"/>
    <property type="project" value="TreeGrafter"/>
</dbReference>
<dbReference type="Gene3D" id="2.60.40.2080">
    <property type="match status" value="3"/>
</dbReference>
<reference evidence="2" key="2">
    <citation type="journal article" date="2020" name="Nat. Commun.">
        <title>Large-scale genome sequencing of mycorrhizal fungi provides insights into the early evolution of symbiotic traits.</title>
        <authorList>
            <person name="Miyauchi S."/>
            <person name="Kiss E."/>
            <person name="Kuo A."/>
            <person name="Drula E."/>
            <person name="Kohler A."/>
            <person name="Sanchez-Garcia M."/>
            <person name="Morin E."/>
            <person name="Andreopoulos B."/>
            <person name="Barry K.W."/>
            <person name="Bonito G."/>
            <person name="Buee M."/>
            <person name="Carver A."/>
            <person name="Chen C."/>
            <person name="Cichocki N."/>
            <person name="Clum A."/>
            <person name="Culley D."/>
            <person name="Crous P.W."/>
            <person name="Fauchery L."/>
            <person name="Girlanda M."/>
            <person name="Hayes R.D."/>
            <person name="Keri Z."/>
            <person name="LaButti K."/>
            <person name="Lipzen A."/>
            <person name="Lombard V."/>
            <person name="Magnuson J."/>
            <person name="Maillard F."/>
            <person name="Murat C."/>
            <person name="Nolan M."/>
            <person name="Ohm R.A."/>
            <person name="Pangilinan J."/>
            <person name="Pereira M.F."/>
            <person name="Perotto S."/>
            <person name="Peter M."/>
            <person name="Pfister S."/>
            <person name="Riley R."/>
            <person name="Sitrit Y."/>
            <person name="Stielow J.B."/>
            <person name="Szollosi G."/>
            <person name="Zifcakova L."/>
            <person name="Stursova M."/>
            <person name="Spatafora J.W."/>
            <person name="Tedersoo L."/>
            <person name="Vaario L.M."/>
            <person name="Yamada A."/>
            <person name="Yan M."/>
            <person name="Wang P."/>
            <person name="Xu J."/>
            <person name="Bruns T."/>
            <person name="Baldrian P."/>
            <person name="Vilgalys R."/>
            <person name="Dunand C."/>
            <person name="Henrissat B."/>
            <person name="Grigoriev I.V."/>
            <person name="Hibbett D."/>
            <person name="Nagy L.G."/>
            <person name="Martin F.M."/>
        </authorList>
    </citation>
    <scope>NUCLEOTIDE SEQUENCE</scope>
    <source>
        <strain evidence="2">BED1</strain>
    </source>
</reference>
<dbReference type="InterPro" id="IPR052487">
    <property type="entry name" value="Galactose-binding_lectin"/>
</dbReference>
<dbReference type="GO" id="GO:0030247">
    <property type="term" value="F:polysaccharide binding"/>
    <property type="evidence" value="ECO:0007669"/>
    <property type="project" value="TreeGrafter"/>
</dbReference>
<organism evidence="2 3">
    <name type="scientific">Boletus edulis BED1</name>
    <dbReference type="NCBI Taxonomy" id="1328754"/>
    <lineage>
        <taxon>Eukaryota</taxon>
        <taxon>Fungi</taxon>
        <taxon>Dikarya</taxon>
        <taxon>Basidiomycota</taxon>
        <taxon>Agaricomycotina</taxon>
        <taxon>Agaricomycetes</taxon>
        <taxon>Agaricomycetidae</taxon>
        <taxon>Boletales</taxon>
        <taxon>Boletineae</taxon>
        <taxon>Boletaceae</taxon>
        <taxon>Boletoideae</taxon>
        <taxon>Boletus</taxon>
    </lineage>
</organism>
<evidence type="ECO:0000313" key="3">
    <source>
        <dbReference type="Proteomes" id="UP001194468"/>
    </source>
</evidence>
<accession>A0AAD4BTN8</accession>
<evidence type="ECO:0000259" key="1">
    <source>
        <dbReference type="Pfam" id="PF09458"/>
    </source>
</evidence>
<evidence type="ECO:0000313" key="2">
    <source>
        <dbReference type="EMBL" id="KAF8439036.1"/>
    </source>
</evidence>
<feature type="domain" description="H-type lectin" evidence="1">
    <location>
        <begin position="116"/>
        <end position="181"/>
    </location>
</feature>
<dbReference type="GO" id="GO:0009986">
    <property type="term" value="C:cell surface"/>
    <property type="evidence" value="ECO:0007669"/>
    <property type="project" value="TreeGrafter"/>
</dbReference>
<dbReference type="GO" id="GO:0098636">
    <property type="term" value="C:protein complex involved in cell adhesion"/>
    <property type="evidence" value="ECO:0007669"/>
    <property type="project" value="TreeGrafter"/>
</dbReference>
<sequence>MPVLCEFDTQIIRPSANPQPDTWATVCFPRQLVARPRLPHGIRYLDVDKNANIRIKSTLPYFTNTWVDCHVSTWDDTTLYRGIDGIFVLTPADLDFLTGEHVRDSQARKQLSPSAVRVNFERPFVTPPKVVVFLNHIDLDKNYNWRLSVSASDIDKNGFTLHIETWGNTVLYAARACWIAYPEDREHIFSTSVNTMDLEPGSVTKPQHKHSRDITFDTVGFWKDPSVFVALNFLDVDCKANLRIDSYVDGVTKTGLVCHIDSWDDTVLYAAGVSIIAFI</sequence>
<dbReference type="PANTHER" id="PTHR46938">
    <property type="entry name" value="DISCOIDIN-1 SUBUNIT A-RELATED-RELATED"/>
    <property type="match status" value="1"/>
</dbReference>
<dbReference type="AlphaFoldDB" id="A0AAD4BTN8"/>
<comment type="caution">
    <text evidence="2">The sequence shown here is derived from an EMBL/GenBank/DDBJ whole genome shotgun (WGS) entry which is preliminary data.</text>
</comment>
<name>A0AAD4BTN8_BOLED</name>
<protein>
    <recommendedName>
        <fullName evidence="1">H-type lectin domain-containing protein</fullName>
    </recommendedName>
</protein>
<dbReference type="InterPro" id="IPR037221">
    <property type="entry name" value="H-type_lectin_dom_sf"/>
</dbReference>
<dbReference type="SUPFAM" id="SSF141086">
    <property type="entry name" value="Agglutinin HPA-like"/>
    <property type="match status" value="3"/>
</dbReference>
<feature type="domain" description="H-type lectin" evidence="1">
    <location>
        <begin position="24"/>
        <end position="81"/>
    </location>
</feature>
<dbReference type="Proteomes" id="UP001194468">
    <property type="component" value="Unassembled WGS sequence"/>
</dbReference>
<dbReference type="EMBL" id="WHUW01000015">
    <property type="protein sequence ID" value="KAF8439036.1"/>
    <property type="molecule type" value="Genomic_DNA"/>
</dbReference>
<dbReference type="GO" id="GO:0046871">
    <property type="term" value="F:N-acetylgalactosamine binding"/>
    <property type="evidence" value="ECO:0007669"/>
    <property type="project" value="TreeGrafter"/>
</dbReference>
<dbReference type="Pfam" id="PF09458">
    <property type="entry name" value="H_lectin"/>
    <property type="match status" value="3"/>
</dbReference>
<reference evidence="2" key="1">
    <citation type="submission" date="2019-10" db="EMBL/GenBank/DDBJ databases">
        <authorList>
            <consortium name="DOE Joint Genome Institute"/>
            <person name="Kuo A."/>
            <person name="Miyauchi S."/>
            <person name="Kiss E."/>
            <person name="Drula E."/>
            <person name="Kohler A."/>
            <person name="Sanchez-Garcia M."/>
            <person name="Andreopoulos B."/>
            <person name="Barry K.W."/>
            <person name="Bonito G."/>
            <person name="Buee M."/>
            <person name="Carver A."/>
            <person name="Chen C."/>
            <person name="Cichocki N."/>
            <person name="Clum A."/>
            <person name="Culley D."/>
            <person name="Crous P.W."/>
            <person name="Fauchery L."/>
            <person name="Girlanda M."/>
            <person name="Hayes R."/>
            <person name="Keri Z."/>
            <person name="LaButti K."/>
            <person name="Lipzen A."/>
            <person name="Lombard V."/>
            <person name="Magnuson J."/>
            <person name="Maillard F."/>
            <person name="Morin E."/>
            <person name="Murat C."/>
            <person name="Nolan M."/>
            <person name="Ohm R."/>
            <person name="Pangilinan J."/>
            <person name="Pereira M."/>
            <person name="Perotto S."/>
            <person name="Peter M."/>
            <person name="Riley R."/>
            <person name="Sitrit Y."/>
            <person name="Stielow B."/>
            <person name="Szollosi G."/>
            <person name="Zifcakova L."/>
            <person name="Stursova M."/>
            <person name="Spatafora J.W."/>
            <person name="Tedersoo L."/>
            <person name="Vaario L.-M."/>
            <person name="Yamada A."/>
            <person name="Yan M."/>
            <person name="Wang P."/>
            <person name="Xu J."/>
            <person name="Bruns T."/>
            <person name="Baldrian P."/>
            <person name="Vilgalys R."/>
            <person name="Henrissat B."/>
            <person name="Grigoriev I.V."/>
            <person name="Hibbett D."/>
            <person name="Nagy L.G."/>
            <person name="Martin F.M."/>
        </authorList>
    </citation>
    <scope>NUCLEOTIDE SEQUENCE</scope>
    <source>
        <strain evidence="2">BED1</strain>
    </source>
</reference>
<feature type="domain" description="H-type lectin" evidence="1">
    <location>
        <begin position="212"/>
        <end position="278"/>
    </location>
</feature>
<keyword evidence="3" id="KW-1185">Reference proteome</keyword>
<proteinExistence type="predicted"/>
<dbReference type="GO" id="GO:0098609">
    <property type="term" value="P:cell-cell adhesion"/>
    <property type="evidence" value="ECO:0007669"/>
    <property type="project" value="TreeGrafter"/>
</dbReference>
<gene>
    <name evidence="2" type="ORF">L210DRAFT_3449802</name>
</gene>
<dbReference type="InterPro" id="IPR019019">
    <property type="entry name" value="H-type_lectin_domain"/>
</dbReference>